<sequence>MIDRAALAARIRHDQGRALPSFTAGAPVESLSTLVAESLVTENVTLTVTIAARPFHTEARRWDPAVSGTAVTVTVASTDTTSGARRPIQLAEPEAWVRAIFAQFDDDTQRIYLLGGVDPDTGRPEHGVTAYRLYLDQDAVPLRVPPQLIATPHYWIGPLQ</sequence>
<dbReference type="Proteomes" id="UP001160334">
    <property type="component" value="Unassembled WGS sequence"/>
</dbReference>
<dbReference type="RefSeq" id="WP_280763780.1">
    <property type="nucleotide sequence ID" value="NZ_JARXVC010000024.1"/>
</dbReference>
<organism evidence="1 2">
    <name type="scientific">Prescottella agglutinans</name>
    <dbReference type="NCBI Taxonomy" id="1644129"/>
    <lineage>
        <taxon>Bacteria</taxon>
        <taxon>Bacillati</taxon>
        <taxon>Actinomycetota</taxon>
        <taxon>Actinomycetes</taxon>
        <taxon>Mycobacteriales</taxon>
        <taxon>Nocardiaceae</taxon>
        <taxon>Prescottella</taxon>
    </lineage>
</organism>
<keyword evidence="2" id="KW-1185">Reference proteome</keyword>
<protein>
    <recommendedName>
        <fullName evidence="3">DUF1833 domain-containing protein</fullName>
    </recommendedName>
</protein>
<name>A0ABT6ML21_9NOCA</name>
<dbReference type="EMBL" id="JARXVC010000024">
    <property type="protein sequence ID" value="MDH6284564.1"/>
    <property type="molecule type" value="Genomic_DNA"/>
</dbReference>
<evidence type="ECO:0000313" key="2">
    <source>
        <dbReference type="Proteomes" id="UP001160334"/>
    </source>
</evidence>
<accession>A0ABT6ML21</accession>
<evidence type="ECO:0000313" key="1">
    <source>
        <dbReference type="EMBL" id="MDH6284564.1"/>
    </source>
</evidence>
<gene>
    <name evidence="1" type="ORF">M2280_005825</name>
</gene>
<comment type="caution">
    <text evidence="1">The sequence shown here is derived from an EMBL/GenBank/DDBJ whole genome shotgun (WGS) entry which is preliminary data.</text>
</comment>
<evidence type="ECO:0008006" key="3">
    <source>
        <dbReference type="Google" id="ProtNLM"/>
    </source>
</evidence>
<proteinExistence type="predicted"/>
<reference evidence="1 2" key="1">
    <citation type="submission" date="2023-04" db="EMBL/GenBank/DDBJ databases">
        <title>Forest soil microbial communities from Buena Vista Peninsula, Colon Province, Panama.</title>
        <authorList>
            <person name="Bouskill N."/>
        </authorList>
    </citation>
    <scope>NUCLEOTIDE SEQUENCE [LARGE SCALE GENOMIC DNA]</scope>
    <source>
        <strain evidence="1 2">CFH S0262</strain>
    </source>
</reference>